<sequence length="628" mass="68714">MTMRHQLFRLKYLSSVTLTAAACLLPGLQPANAAPGPIYAEQGEQWTAAARLQYYSQDQGSRVMPLQWFQALKQLNGKPFLEDSLSRYGYLPNPAGKIKGLPVGFTTNGSSVGMTCSACHTREIEVDGQGYRIDGGPAIADFQSFAADLDSAVGQILDDQKSFDDFAAAVLGGVPSAEQKSKLRQNVETWYLPYHTIMSIALPKDKPWGPVRLDAVAMILNRLTGLDIGTAPDHIIRSNIRLADTPVRYPFVWNAPIQDKTQWPGFADNGNALLGLSRNYGEVLGVFADFYPQKVPWRILGYDYLRHNSANFDGLKSVENLVKKIGPPEWPWKTGKWAVDAKLAARGKRIYESKTQTENGGCAACHGIRDGVPRALNKTWATPLCYVGTDAKEFDLFALTVDTGVLAGAKIPFLEQPLKAQGENAVKVLSLVGMGTLLQYTASPKALDLELKAQTKLGLVERLAGDVKNGKLKEITDQLRKQQADMVTPENAVLKGMYHSMPTAAKAPTDGYRCKDKFTDPNPAIAYESRVLEGIWATAPYLHNGSVPTLAALLEPVENRPAEFKIGPAYDPEKVGLAVEQSKFDYVLKTTDCEGANAKSGNSRCGHEFGTKLSKEEKAALLEYLKIL</sequence>
<dbReference type="InterPro" id="IPR009056">
    <property type="entry name" value="Cyt_c-like_dom"/>
</dbReference>
<dbReference type="STRING" id="686340.Metal_1560"/>
<dbReference type="HOGENOM" id="CLU_014386_1_0_6"/>
<dbReference type="Gene3D" id="1.10.760.10">
    <property type="entry name" value="Cytochrome c-like domain"/>
    <property type="match status" value="1"/>
</dbReference>
<feature type="domain" description="Cytochrome c" evidence="6">
    <location>
        <begin position="342"/>
        <end position="483"/>
    </location>
</feature>
<reference evidence="7 8" key="1">
    <citation type="journal article" date="2013" name="Genome Announc.">
        <title>Genome Sequence of the Obligate Gammaproteobacterial Methanotroph Methylomicrobium album Strain BG8.</title>
        <authorList>
            <person name="Kits K.D."/>
            <person name="Kalyuzhnaya M.G."/>
            <person name="Klotz M.G."/>
            <person name="Jetten M.S."/>
            <person name="Op den Camp H.J."/>
            <person name="Vuilleumier S."/>
            <person name="Bringel F."/>
            <person name="Dispirito A.A."/>
            <person name="Murrell J.C."/>
            <person name="Bruce D."/>
            <person name="Cheng J.F."/>
            <person name="Copeland A."/>
            <person name="Goodwin L."/>
            <person name="Hauser L."/>
            <person name="Lajus A."/>
            <person name="Land M.L."/>
            <person name="Lapidus A."/>
            <person name="Lucas S."/>
            <person name="Medigue C."/>
            <person name="Pitluck S."/>
            <person name="Woyke T."/>
            <person name="Zeytun A."/>
            <person name="Stein L.Y."/>
        </authorList>
    </citation>
    <scope>NUCLEOTIDE SEQUENCE [LARGE SCALE GENOMIC DNA]</scope>
    <source>
        <strain evidence="7 8">BG8</strain>
    </source>
</reference>
<dbReference type="GO" id="GO:0046872">
    <property type="term" value="F:metal ion binding"/>
    <property type="evidence" value="ECO:0007669"/>
    <property type="project" value="UniProtKB-KW"/>
</dbReference>
<dbReference type="GO" id="GO:0020037">
    <property type="term" value="F:heme binding"/>
    <property type="evidence" value="ECO:0007669"/>
    <property type="project" value="InterPro"/>
</dbReference>
<feature type="signal peptide" evidence="5">
    <location>
        <begin position="1"/>
        <end position="33"/>
    </location>
</feature>
<dbReference type="eggNOG" id="COG2010">
    <property type="taxonomic scope" value="Bacteria"/>
</dbReference>
<evidence type="ECO:0000256" key="2">
    <source>
        <dbReference type="ARBA" id="ARBA00022723"/>
    </source>
</evidence>
<dbReference type="InterPro" id="IPR047758">
    <property type="entry name" value="CytoC_perox"/>
</dbReference>
<evidence type="ECO:0000313" key="7">
    <source>
        <dbReference type="EMBL" id="EIC29343.1"/>
    </source>
</evidence>
<accession>H8GLH8</accession>
<dbReference type="EMBL" id="CM001475">
    <property type="protein sequence ID" value="EIC29343.1"/>
    <property type="molecule type" value="Genomic_DNA"/>
</dbReference>
<evidence type="ECO:0000256" key="3">
    <source>
        <dbReference type="ARBA" id="ARBA00023004"/>
    </source>
</evidence>
<dbReference type="Pfam" id="PF21419">
    <property type="entry name" value="RoxA-like_Cyt-c"/>
    <property type="match status" value="1"/>
</dbReference>
<evidence type="ECO:0000313" key="8">
    <source>
        <dbReference type="Proteomes" id="UP000005090"/>
    </source>
</evidence>
<dbReference type="RefSeq" id="WP_005371128.1">
    <property type="nucleotide sequence ID" value="NZ_CM001475.1"/>
</dbReference>
<dbReference type="InterPro" id="IPR036909">
    <property type="entry name" value="Cyt_c-like_dom_sf"/>
</dbReference>
<dbReference type="PROSITE" id="PS51007">
    <property type="entry name" value="CYTC"/>
    <property type="match status" value="1"/>
</dbReference>
<dbReference type="AlphaFoldDB" id="H8GLH8"/>
<keyword evidence="8" id="KW-1185">Reference proteome</keyword>
<dbReference type="SUPFAM" id="SSF46626">
    <property type="entry name" value="Cytochrome c"/>
    <property type="match status" value="1"/>
</dbReference>
<gene>
    <name evidence="7" type="ORF">Metal_1560</name>
</gene>
<feature type="chain" id="PRO_5003612292" description="Cytochrome c domain-containing protein" evidence="5">
    <location>
        <begin position="34"/>
        <end position="628"/>
    </location>
</feature>
<evidence type="ECO:0000256" key="5">
    <source>
        <dbReference type="SAM" id="SignalP"/>
    </source>
</evidence>
<keyword evidence="5" id="KW-0732">Signal</keyword>
<dbReference type="InterPro" id="IPR051395">
    <property type="entry name" value="Cytochrome_c_Peroxidase/MauG"/>
</dbReference>
<dbReference type="PANTHER" id="PTHR30600">
    <property type="entry name" value="CYTOCHROME C PEROXIDASE-RELATED"/>
    <property type="match status" value="1"/>
</dbReference>
<dbReference type="PANTHER" id="PTHR30600:SF9">
    <property type="entry name" value="BLR7738 PROTEIN"/>
    <property type="match status" value="1"/>
</dbReference>
<dbReference type="Proteomes" id="UP000005090">
    <property type="component" value="Chromosome"/>
</dbReference>
<evidence type="ECO:0000256" key="4">
    <source>
        <dbReference type="PROSITE-ProRule" id="PRU00433"/>
    </source>
</evidence>
<keyword evidence="1 4" id="KW-0349">Heme</keyword>
<dbReference type="PROSITE" id="PS51257">
    <property type="entry name" value="PROKAR_LIPOPROTEIN"/>
    <property type="match status" value="1"/>
</dbReference>
<dbReference type="GO" id="GO:0004130">
    <property type="term" value="F:cytochrome-c peroxidase activity"/>
    <property type="evidence" value="ECO:0007669"/>
    <property type="project" value="TreeGrafter"/>
</dbReference>
<dbReference type="GO" id="GO:0009055">
    <property type="term" value="F:electron transfer activity"/>
    <property type="evidence" value="ECO:0007669"/>
    <property type="project" value="InterPro"/>
</dbReference>
<evidence type="ECO:0000256" key="1">
    <source>
        <dbReference type="ARBA" id="ARBA00022617"/>
    </source>
</evidence>
<name>H8GLH8_METAL</name>
<protein>
    <recommendedName>
        <fullName evidence="6">Cytochrome c domain-containing protein</fullName>
    </recommendedName>
</protein>
<evidence type="ECO:0000259" key="6">
    <source>
        <dbReference type="PROSITE" id="PS51007"/>
    </source>
</evidence>
<organism evidence="7 8">
    <name type="scientific">Methylomicrobium album BG8</name>
    <dbReference type="NCBI Taxonomy" id="686340"/>
    <lineage>
        <taxon>Bacteria</taxon>
        <taxon>Pseudomonadati</taxon>
        <taxon>Pseudomonadota</taxon>
        <taxon>Gammaproteobacteria</taxon>
        <taxon>Methylococcales</taxon>
        <taxon>Methylococcaceae</taxon>
        <taxon>Methylomicrobium</taxon>
    </lineage>
</organism>
<dbReference type="NCBIfam" id="NF040606">
    <property type="entry name" value="CytoC_perox"/>
    <property type="match status" value="1"/>
</dbReference>
<keyword evidence="3 4" id="KW-0408">Iron</keyword>
<keyword evidence="2 4" id="KW-0479">Metal-binding</keyword>
<proteinExistence type="predicted"/>